<dbReference type="AlphaFoldDB" id="A0AAV5FYH7"/>
<keyword evidence="2" id="KW-1185">Reference proteome</keyword>
<evidence type="ECO:0000313" key="2">
    <source>
        <dbReference type="Proteomes" id="UP001054889"/>
    </source>
</evidence>
<dbReference type="EMBL" id="BQKI01000199">
    <property type="protein sequence ID" value="GJN40769.1"/>
    <property type="molecule type" value="Genomic_DNA"/>
</dbReference>
<organism evidence="1 2">
    <name type="scientific">Eleusine coracana subsp. coracana</name>
    <dbReference type="NCBI Taxonomy" id="191504"/>
    <lineage>
        <taxon>Eukaryota</taxon>
        <taxon>Viridiplantae</taxon>
        <taxon>Streptophyta</taxon>
        <taxon>Embryophyta</taxon>
        <taxon>Tracheophyta</taxon>
        <taxon>Spermatophyta</taxon>
        <taxon>Magnoliopsida</taxon>
        <taxon>Liliopsida</taxon>
        <taxon>Poales</taxon>
        <taxon>Poaceae</taxon>
        <taxon>PACMAD clade</taxon>
        <taxon>Chloridoideae</taxon>
        <taxon>Cynodonteae</taxon>
        <taxon>Eleusininae</taxon>
        <taxon>Eleusine</taxon>
    </lineage>
</organism>
<evidence type="ECO:0000313" key="1">
    <source>
        <dbReference type="EMBL" id="GJN40769.1"/>
    </source>
</evidence>
<dbReference type="Proteomes" id="UP001054889">
    <property type="component" value="Unassembled WGS sequence"/>
</dbReference>
<reference evidence="1" key="1">
    <citation type="journal article" date="2018" name="DNA Res.">
        <title>Multiple hybrid de novo genome assembly of finger millet, an orphan allotetraploid crop.</title>
        <authorList>
            <person name="Hatakeyama M."/>
            <person name="Aluri S."/>
            <person name="Balachadran M.T."/>
            <person name="Sivarajan S.R."/>
            <person name="Patrignani A."/>
            <person name="Gruter S."/>
            <person name="Poveda L."/>
            <person name="Shimizu-Inatsugi R."/>
            <person name="Baeten J."/>
            <person name="Francoijs K.J."/>
            <person name="Nataraja K.N."/>
            <person name="Reddy Y.A.N."/>
            <person name="Phadnis S."/>
            <person name="Ravikumar R.L."/>
            <person name="Schlapbach R."/>
            <person name="Sreeman S.M."/>
            <person name="Shimizu K.K."/>
        </authorList>
    </citation>
    <scope>NUCLEOTIDE SEQUENCE</scope>
</reference>
<reference evidence="1" key="2">
    <citation type="submission" date="2021-12" db="EMBL/GenBank/DDBJ databases">
        <title>Resequencing data analysis of finger millet.</title>
        <authorList>
            <person name="Hatakeyama M."/>
            <person name="Aluri S."/>
            <person name="Balachadran M.T."/>
            <person name="Sivarajan S.R."/>
            <person name="Poveda L."/>
            <person name="Shimizu-Inatsugi R."/>
            <person name="Schlapbach R."/>
            <person name="Sreeman S.M."/>
            <person name="Shimizu K.K."/>
        </authorList>
    </citation>
    <scope>NUCLEOTIDE SEQUENCE</scope>
</reference>
<name>A0AAV5FYH7_ELECO</name>
<protein>
    <submittedName>
        <fullName evidence="1">Uncharacterized protein</fullName>
    </submittedName>
</protein>
<proteinExistence type="predicted"/>
<accession>A0AAV5FYH7</accession>
<comment type="caution">
    <text evidence="1">The sequence shown here is derived from an EMBL/GenBank/DDBJ whole genome shotgun (WGS) entry which is preliminary data.</text>
</comment>
<gene>
    <name evidence="1" type="primary">gn00067</name>
    <name evidence="1" type="ORF">PR202_gn00067</name>
</gene>
<sequence length="109" mass="12945">MKKYCQNNFISSIELDSTRLSFSVQENCCFVYWHHYDVLLFLSDANRSLLDHLKDEYHHYMLQAAIFHEALSCLPFPEPNSSETLQKKRNHIPLMSRQTERKFVTAFIS</sequence>